<reference evidence="3 4" key="1">
    <citation type="submission" date="2020-02" db="EMBL/GenBank/DDBJ databases">
        <title>Draft genome sequence of Haematococcus lacustris strain NIES-144.</title>
        <authorList>
            <person name="Morimoto D."/>
            <person name="Nakagawa S."/>
            <person name="Yoshida T."/>
            <person name="Sawayama S."/>
        </authorList>
    </citation>
    <scope>NUCLEOTIDE SEQUENCE [LARGE SCALE GENOMIC DNA]</scope>
    <source>
        <strain evidence="3 4">NIES-144</strain>
    </source>
</reference>
<dbReference type="GO" id="GO:0005737">
    <property type="term" value="C:cytoplasm"/>
    <property type="evidence" value="ECO:0007669"/>
    <property type="project" value="TreeGrafter"/>
</dbReference>
<dbReference type="InterPro" id="IPR006048">
    <property type="entry name" value="A-amylase/branching_C"/>
</dbReference>
<sequence>GNGGSHEKCRRRWDLCDSPILRYKNFVAWDRAIMHLEKAFGFVCAPHQWISRMDSADKMIVCERGDLVMVFNFHPTNSYTDYKVGTLMKGPYKIVLSSDEEVFGGWKNVTKESDVSFSGDKGGHDRRPNSMLVYAPSRTVVVYAPAEECDKDADLKSWGIPGLAVKGLGPYYAR</sequence>
<dbReference type="GO" id="GO:0003844">
    <property type="term" value="F:1,4-alpha-glucan branching enzyme activity"/>
    <property type="evidence" value="ECO:0007669"/>
    <property type="project" value="TreeGrafter"/>
</dbReference>
<dbReference type="SUPFAM" id="SSF51011">
    <property type="entry name" value="Glycosyl hydrolase domain"/>
    <property type="match status" value="1"/>
</dbReference>
<protein>
    <submittedName>
        <fullName evidence="3">Aamy domain-containing protein</fullName>
    </submittedName>
</protein>
<evidence type="ECO:0000313" key="4">
    <source>
        <dbReference type="Proteomes" id="UP000485058"/>
    </source>
</evidence>
<feature type="domain" description="Alpha-amylase/branching enzyme C-terminal all beta" evidence="1">
    <location>
        <begin position="49"/>
        <end position="145"/>
    </location>
</feature>
<dbReference type="FunFam" id="2.60.40.1180:FF:000003">
    <property type="entry name" value="1,4-alpha-glucan-branching enzyme, chloroplastic/amyloplastic"/>
    <property type="match status" value="1"/>
</dbReference>
<dbReference type="GO" id="GO:0005975">
    <property type="term" value="P:carbohydrate metabolic process"/>
    <property type="evidence" value="ECO:0007669"/>
    <property type="project" value="InterPro"/>
</dbReference>
<proteinExistence type="predicted"/>
<gene>
    <name evidence="2" type="ORF">HaLaN_31773</name>
    <name evidence="3" type="ORF">HaLaN_31872</name>
</gene>
<dbReference type="Proteomes" id="UP000485058">
    <property type="component" value="Unassembled WGS sequence"/>
</dbReference>
<dbReference type="Gene3D" id="2.60.40.1180">
    <property type="entry name" value="Golgi alpha-mannosidase II"/>
    <property type="match status" value="1"/>
</dbReference>
<dbReference type="AlphaFoldDB" id="A0A6A0AJH1"/>
<organism evidence="3 4">
    <name type="scientific">Haematococcus lacustris</name>
    <name type="common">Green alga</name>
    <name type="synonym">Haematococcus pluvialis</name>
    <dbReference type="NCBI Taxonomy" id="44745"/>
    <lineage>
        <taxon>Eukaryota</taxon>
        <taxon>Viridiplantae</taxon>
        <taxon>Chlorophyta</taxon>
        <taxon>core chlorophytes</taxon>
        <taxon>Chlorophyceae</taxon>
        <taxon>CS clade</taxon>
        <taxon>Chlamydomonadales</taxon>
        <taxon>Haematococcaceae</taxon>
        <taxon>Haematococcus</taxon>
    </lineage>
</organism>
<keyword evidence="4" id="KW-1185">Reference proteome</keyword>
<name>A0A6A0AJH1_HAELA</name>
<dbReference type="PANTHER" id="PTHR43651">
    <property type="entry name" value="1,4-ALPHA-GLUCAN-BRANCHING ENZYME"/>
    <property type="match status" value="1"/>
</dbReference>
<dbReference type="Pfam" id="PF02806">
    <property type="entry name" value="Alpha-amylase_C"/>
    <property type="match status" value="1"/>
</dbReference>
<dbReference type="InterPro" id="IPR013780">
    <property type="entry name" value="Glyco_hydro_b"/>
</dbReference>
<dbReference type="Gene3D" id="3.20.20.80">
    <property type="entry name" value="Glycosidases"/>
    <property type="match status" value="1"/>
</dbReference>
<feature type="non-terminal residue" evidence="3">
    <location>
        <position position="1"/>
    </location>
</feature>
<comment type="caution">
    <text evidence="3">The sequence shown here is derived from an EMBL/GenBank/DDBJ whole genome shotgun (WGS) entry which is preliminary data.</text>
</comment>
<dbReference type="GO" id="GO:0043169">
    <property type="term" value="F:cation binding"/>
    <property type="evidence" value="ECO:0007669"/>
    <property type="project" value="InterPro"/>
</dbReference>
<evidence type="ECO:0000259" key="1">
    <source>
        <dbReference type="Pfam" id="PF02806"/>
    </source>
</evidence>
<dbReference type="PANTHER" id="PTHR43651:SF3">
    <property type="entry name" value="1,4-ALPHA-GLUCAN-BRANCHING ENZYME"/>
    <property type="match status" value="1"/>
</dbReference>
<accession>A0A6A0AJH1</accession>
<evidence type="ECO:0000313" key="3">
    <source>
        <dbReference type="EMBL" id="GFH32625.1"/>
    </source>
</evidence>
<dbReference type="EMBL" id="BLLF01006883">
    <property type="protein sequence ID" value="GFH32625.1"/>
    <property type="molecule type" value="Genomic_DNA"/>
</dbReference>
<dbReference type="EMBL" id="BLLF01006765">
    <property type="protein sequence ID" value="GFH32536.1"/>
    <property type="molecule type" value="Genomic_DNA"/>
</dbReference>
<evidence type="ECO:0000313" key="2">
    <source>
        <dbReference type="EMBL" id="GFH32536.1"/>
    </source>
</evidence>